<gene>
    <name evidence="2" type="ORF">PGTUg99_025319</name>
</gene>
<evidence type="ECO:0000313" key="3">
    <source>
        <dbReference type="Proteomes" id="UP000325313"/>
    </source>
</evidence>
<dbReference type="EMBL" id="VDEP01000239">
    <property type="protein sequence ID" value="KAA1121212.1"/>
    <property type="molecule type" value="Genomic_DNA"/>
</dbReference>
<feature type="region of interest" description="Disordered" evidence="1">
    <location>
        <begin position="1"/>
        <end position="53"/>
    </location>
</feature>
<protein>
    <submittedName>
        <fullName evidence="2">Uncharacterized protein</fullName>
    </submittedName>
</protein>
<comment type="caution">
    <text evidence="2">The sequence shown here is derived from an EMBL/GenBank/DDBJ whole genome shotgun (WGS) entry which is preliminary data.</text>
</comment>
<dbReference type="Proteomes" id="UP000325313">
    <property type="component" value="Unassembled WGS sequence"/>
</dbReference>
<evidence type="ECO:0000256" key="1">
    <source>
        <dbReference type="SAM" id="MobiDB-lite"/>
    </source>
</evidence>
<dbReference type="AlphaFoldDB" id="A0A5B0R6R5"/>
<name>A0A5B0R6R5_PUCGR</name>
<accession>A0A5B0R6R5</accession>
<reference evidence="2 3" key="1">
    <citation type="submission" date="2019-05" db="EMBL/GenBank/DDBJ databases">
        <title>Emergence of the Ug99 lineage of the wheat stem rust pathogen through somatic hybridization.</title>
        <authorList>
            <person name="Li F."/>
            <person name="Upadhyaya N.M."/>
            <person name="Sperschneider J."/>
            <person name="Matny O."/>
            <person name="Nguyen-Phuc H."/>
            <person name="Mago R."/>
            <person name="Raley C."/>
            <person name="Miller M.E."/>
            <person name="Silverstein K.A.T."/>
            <person name="Henningsen E."/>
            <person name="Hirsch C.D."/>
            <person name="Visser B."/>
            <person name="Pretorius Z.A."/>
            <person name="Steffenson B.J."/>
            <person name="Schwessinger B."/>
            <person name="Dodds P.N."/>
            <person name="Figueroa M."/>
        </authorList>
    </citation>
    <scope>NUCLEOTIDE SEQUENCE [LARGE SCALE GENOMIC DNA]</scope>
    <source>
        <strain evidence="2 3">Ug99</strain>
    </source>
</reference>
<proteinExistence type="predicted"/>
<feature type="compositionally biased region" description="Basic and acidic residues" evidence="1">
    <location>
        <begin position="1"/>
        <end position="51"/>
    </location>
</feature>
<organism evidence="2 3">
    <name type="scientific">Puccinia graminis f. sp. tritici</name>
    <dbReference type="NCBI Taxonomy" id="56615"/>
    <lineage>
        <taxon>Eukaryota</taxon>
        <taxon>Fungi</taxon>
        <taxon>Dikarya</taxon>
        <taxon>Basidiomycota</taxon>
        <taxon>Pucciniomycotina</taxon>
        <taxon>Pucciniomycetes</taxon>
        <taxon>Pucciniales</taxon>
        <taxon>Pucciniaceae</taxon>
        <taxon>Puccinia</taxon>
    </lineage>
</organism>
<sequence length="117" mass="13179">MDRLEEQQRLVEEKAQRRARAAEANKNDEQEKQADRDARRASADARRAAEAKRRRLETIVANKQVAEVNRQRAAREHLARVMRKGQMDATMSEVRAELEGGLGGQTAKLPQNSSLSG</sequence>
<evidence type="ECO:0000313" key="2">
    <source>
        <dbReference type="EMBL" id="KAA1121212.1"/>
    </source>
</evidence>